<evidence type="ECO:0000313" key="2">
    <source>
        <dbReference type="Proteomes" id="UP000030748"/>
    </source>
</evidence>
<dbReference type="EMBL" id="KI632279">
    <property type="protein sequence ID" value="EYU20484.1"/>
    <property type="molecule type" value="Genomic_DNA"/>
</dbReference>
<reference evidence="1 2" key="1">
    <citation type="journal article" date="2013" name="Proc. Natl. Acad. Sci. U.S.A.">
        <title>Fine-scale variation in meiotic recombination in Mimulus inferred from population shotgun sequencing.</title>
        <authorList>
            <person name="Hellsten U."/>
            <person name="Wright K.M."/>
            <person name="Jenkins J."/>
            <person name="Shu S."/>
            <person name="Yuan Y."/>
            <person name="Wessler S.R."/>
            <person name="Schmutz J."/>
            <person name="Willis J.H."/>
            <person name="Rokhsar D.S."/>
        </authorList>
    </citation>
    <scope>NUCLEOTIDE SEQUENCE [LARGE SCALE GENOMIC DNA]</scope>
    <source>
        <strain evidence="2">cv. DUN x IM62</strain>
    </source>
</reference>
<name>A0A022PYD2_ERYGU</name>
<dbReference type="Proteomes" id="UP000030748">
    <property type="component" value="Unassembled WGS sequence"/>
</dbReference>
<evidence type="ECO:0000313" key="1">
    <source>
        <dbReference type="EMBL" id="EYU20484.1"/>
    </source>
</evidence>
<accession>A0A022PYD2</accession>
<dbReference type="STRING" id="4155.A0A022PYD2"/>
<sequence length="290" mass="32299">MYSTLSSPLLNPLLFNFPLRYSAKPYPRITTTTAPFTGNSIFLFKSFSPLHPLRAPAVAVRSSVNDDKVNEIRPVILSDNPKRCGEENNALAIAKPVAYALLCIVFGFCFPFFGFRRPALAASAAAPPAAASRLVVTEENGHEYSSCTRRLLTVVSKLLKIIEAAKIEGKVDCGPNVEEGLQEVKTTKGALQEEIMNGLYAELRVLNGEKETLMNRSEEIVDKVFKSKREEENLAKKVKGGRIGEIEDLIERKETMALSIGVRELLFIERECEALAESFLKEMRRSKTER</sequence>
<protein>
    <submittedName>
        <fullName evidence="1">Uncharacterized protein</fullName>
    </submittedName>
</protein>
<gene>
    <name evidence="1" type="ORF">MIMGU_mgv1a011156mg</name>
</gene>
<dbReference type="AlphaFoldDB" id="A0A022PYD2"/>
<proteinExistence type="predicted"/>
<organism evidence="1 2">
    <name type="scientific">Erythranthe guttata</name>
    <name type="common">Yellow monkey flower</name>
    <name type="synonym">Mimulus guttatus</name>
    <dbReference type="NCBI Taxonomy" id="4155"/>
    <lineage>
        <taxon>Eukaryota</taxon>
        <taxon>Viridiplantae</taxon>
        <taxon>Streptophyta</taxon>
        <taxon>Embryophyta</taxon>
        <taxon>Tracheophyta</taxon>
        <taxon>Spermatophyta</taxon>
        <taxon>Magnoliopsida</taxon>
        <taxon>eudicotyledons</taxon>
        <taxon>Gunneridae</taxon>
        <taxon>Pentapetalae</taxon>
        <taxon>asterids</taxon>
        <taxon>lamiids</taxon>
        <taxon>Lamiales</taxon>
        <taxon>Phrymaceae</taxon>
        <taxon>Erythranthe</taxon>
    </lineage>
</organism>
<keyword evidence="2" id="KW-1185">Reference proteome</keyword>